<protein>
    <submittedName>
        <fullName evidence="2">Uncharacterized protein</fullName>
    </submittedName>
</protein>
<proteinExistence type="predicted"/>
<evidence type="ECO:0000313" key="3">
    <source>
        <dbReference type="Proteomes" id="UP000253426"/>
    </source>
</evidence>
<feature type="chain" id="PRO_5016611166" evidence="1">
    <location>
        <begin position="24"/>
        <end position="95"/>
    </location>
</feature>
<dbReference type="Proteomes" id="UP000253426">
    <property type="component" value="Unassembled WGS sequence"/>
</dbReference>
<comment type="caution">
    <text evidence="2">The sequence shown here is derived from an EMBL/GenBank/DDBJ whole genome shotgun (WGS) entry which is preliminary data.</text>
</comment>
<name>A0A366H683_9BACT</name>
<keyword evidence="1" id="KW-0732">Signal</keyword>
<dbReference type="AlphaFoldDB" id="A0A366H683"/>
<keyword evidence="3" id="KW-1185">Reference proteome</keyword>
<evidence type="ECO:0000313" key="2">
    <source>
        <dbReference type="EMBL" id="RBP37629.1"/>
    </source>
</evidence>
<sequence length="95" mass="10721">MKTLAIVALAIAGFTFAPTTASAHDHGIKFNKAKHHHSFHCAPVYMGTKEICRTTQCRYGYDSCGHQYVYHVTVVTYANYYSDGSYTTFQKVYRA</sequence>
<accession>A0A366H683</accession>
<organism evidence="2 3">
    <name type="scientific">Roseimicrobium gellanilyticum</name>
    <dbReference type="NCBI Taxonomy" id="748857"/>
    <lineage>
        <taxon>Bacteria</taxon>
        <taxon>Pseudomonadati</taxon>
        <taxon>Verrucomicrobiota</taxon>
        <taxon>Verrucomicrobiia</taxon>
        <taxon>Verrucomicrobiales</taxon>
        <taxon>Verrucomicrobiaceae</taxon>
        <taxon>Roseimicrobium</taxon>
    </lineage>
</organism>
<dbReference type="RefSeq" id="WP_113961335.1">
    <property type="nucleotide sequence ID" value="NZ_QNRR01000013.1"/>
</dbReference>
<gene>
    <name evidence="2" type="ORF">DES53_11311</name>
</gene>
<feature type="signal peptide" evidence="1">
    <location>
        <begin position="1"/>
        <end position="23"/>
    </location>
</feature>
<evidence type="ECO:0000256" key="1">
    <source>
        <dbReference type="SAM" id="SignalP"/>
    </source>
</evidence>
<dbReference type="EMBL" id="QNRR01000013">
    <property type="protein sequence ID" value="RBP37629.1"/>
    <property type="molecule type" value="Genomic_DNA"/>
</dbReference>
<reference evidence="2 3" key="1">
    <citation type="submission" date="2018-06" db="EMBL/GenBank/DDBJ databases">
        <title>Genomic Encyclopedia of Type Strains, Phase IV (KMG-IV): sequencing the most valuable type-strain genomes for metagenomic binning, comparative biology and taxonomic classification.</title>
        <authorList>
            <person name="Goeker M."/>
        </authorList>
    </citation>
    <scope>NUCLEOTIDE SEQUENCE [LARGE SCALE GENOMIC DNA]</scope>
    <source>
        <strain evidence="2 3">DSM 25532</strain>
    </source>
</reference>